<dbReference type="RefSeq" id="WP_146588657.1">
    <property type="nucleotide sequence ID" value="NZ_SJPO01000007.1"/>
</dbReference>
<dbReference type="GO" id="GO:0003677">
    <property type="term" value="F:DNA binding"/>
    <property type="evidence" value="ECO:0007669"/>
    <property type="project" value="InterPro"/>
</dbReference>
<feature type="domain" description="RNA polymerase sigma factor 70 region 4 type 2" evidence="5">
    <location>
        <begin position="120"/>
        <end position="172"/>
    </location>
</feature>
<dbReference type="AlphaFoldDB" id="A0A5C5YLR0"/>
<organism evidence="6 7">
    <name type="scientific">Posidoniimonas polymericola</name>
    <dbReference type="NCBI Taxonomy" id="2528002"/>
    <lineage>
        <taxon>Bacteria</taxon>
        <taxon>Pseudomonadati</taxon>
        <taxon>Planctomycetota</taxon>
        <taxon>Planctomycetia</taxon>
        <taxon>Pirellulales</taxon>
        <taxon>Lacipirellulaceae</taxon>
        <taxon>Posidoniimonas</taxon>
    </lineage>
</organism>
<dbReference type="OrthoDB" id="275965at2"/>
<dbReference type="NCBIfam" id="TIGR02937">
    <property type="entry name" value="sigma70-ECF"/>
    <property type="match status" value="1"/>
</dbReference>
<dbReference type="InterPro" id="IPR036388">
    <property type="entry name" value="WH-like_DNA-bd_sf"/>
</dbReference>
<protein>
    <submittedName>
        <fullName evidence="6">ECF RNA polymerase sigma factor SigW</fullName>
    </submittedName>
</protein>
<proteinExistence type="inferred from homology"/>
<sequence>MSAKEELFAELFGANQLRLFGYVLGLVRNSADAQDILQQTAVTAWLKFGDFDTDVGDGCETAAATQTNFFRWTATIARHETLNFKRYRRRSRVYFDQELMEQLGHTICELTSDSSLDRSNALTNCLNKLPDGDNNLVECRYAHGLGSLQIAELLGRSQSSVCNSLRRIRENLLRCMQKSLSAES</sequence>
<evidence type="ECO:0000256" key="4">
    <source>
        <dbReference type="ARBA" id="ARBA00023163"/>
    </source>
</evidence>
<dbReference type="GO" id="GO:0016987">
    <property type="term" value="F:sigma factor activity"/>
    <property type="evidence" value="ECO:0007669"/>
    <property type="project" value="UniProtKB-KW"/>
</dbReference>
<dbReference type="InterPro" id="IPR013249">
    <property type="entry name" value="RNA_pol_sigma70_r4_t2"/>
</dbReference>
<dbReference type="PANTHER" id="PTHR43133:SF51">
    <property type="entry name" value="RNA POLYMERASE SIGMA FACTOR"/>
    <property type="match status" value="1"/>
</dbReference>
<dbReference type="GO" id="GO:0006352">
    <property type="term" value="P:DNA-templated transcription initiation"/>
    <property type="evidence" value="ECO:0007669"/>
    <property type="project" value="InterPro"/>
</dbReference>
<dbReference type="InterPro" id="IPR013325">
    <property type="entry name" value="RNA_pol_sigma_r2"/>
</dbReference>
<reference evidence="6 7" key="1">
    <citation type="submission" date="2019-02" db="EMBL/GenBank/DDBJ databases">
        <title>Deep-cultivation of Planctomycetes and their phenomic and genomic characterization uncovers novel biology.</title>
        <authorList>
            <person name="Wiegand S."/>
            <person name="Jogler M."/>
            <person name="Boedeker C."/>
            <person name="Pinto D."/>
            <person name="Vollmers J."/>
            <person name="Rivas-Marin E."/>
            <person name="Kohn T."/>
            <person name="Peeters S.H."/>
            <person name="Heuer A."/>
            <person name="Rast P."/>
            <person name="Oberbeckmann S."/>
            <person name="Bunk B."/>
            <person name="Jeske O."/>
            <person name="Meyerdierks A."/>
            <person name="Storesund J.E."/>
            <person name="Kallscheuer N."/>
            <person name="Luecker S."/>
            <person name="Lage O.M."/>
            <person name="Pohl T."/>
            <person name="Merkel B.J."/>
            <person name="Hornburger P."/>
            <person name="Mueller R.-W."/>
            <person name="Bruemmer F."/>
            <person name="Labrenz M."/>
            <person name="Spormann A.M."/>
            <person name="Op Den Camp H."/>
            <person name="Overmann J."/>
            <person name="Amann R."/>
            <person name="Jetten M.S.M."/>
            <person name="Mascher T."/>
            <person name="Medema M.H."/>
            <person name="Devos D.P."/>
            <person name="Kaster A.-K."/>
            <person name="Ovreas L."/>
            <person name="Rohde M."/>
            <person name="Galperin M.Y."/>
            <person name="Jogler C."/>
        </authorList>
    </citation>
    <scope>NUCLEOTIDE SEQUENCE [LARGE SCALE GENOMIC DNA]</scope>
    <source>
        <strain evidence="6 7">Pla123a</strain>
    </source>
</reference>
<dbReference type="Gene3D" id="1.10.10.10">
    <property type="entry name" value="Winged helix-like DNA-binding domain superfamily/Winged helix DNA-binding domain"/>
    <property type="match status" value="1"/>
</dbReference>
<evidence type="ECO:0000256" key="3">
    <source>
        <dbReference type="ARBA" id="ARBA00023082"/>
    </source>
</evidence>
<dbReference type="InterPro" id="IPR014284">
    <property type="entry name" value="RNA_pol_sigma-70_dom"/>
</dbReference>
<gene>
    <name evidence="6" type="primary">sigW_5</name>
    <name evidence="6" type="ORF">Pla123a_31980</name>
</gene>
<evidence type="ECO:0000313" key="6">
    <source>
        <dbReference type="EMBL" id="TWT75688.1"/>
    </source>
</evidence>
<dbReference type="PANTHER" id="PTHR43133">
    <property type="entry name" value="RNA POLYMERASE ECF-TYPE SIGMA FACTO"/>
    <property type="match status" value="1"/>
</dbReference>
<dbReference type="Pfam" id="PF08281">
    <property type="entry name" value="Sigma70_r4_2"/>
    <property type="match status" value="1"/>
</dbReference>
<evidence type="ECO:0000259" key="5">
    <source>
        <dbReference type="Pfam" id="PF08281"/>
    </source>
</evidence>
<keyword evidence="3" id="KW-0731">Sigma factor</keyword>
<comment type="similarity">
    <text evidence="1">Belongs to the sigma-70 factor family. ECF subfamily.</text>
</comment>
<dbReference type="InterPro" id="IPR039425">
    <property type="entry name" value="RNA_pol_sigma-70-like"/>
</dbReference>
<dbReference type="SUPFAM" id="SSF88659">
    <property type="entry name" value="Sigma3 and sigma4 domains of RNA polymerase sigma factors"/>
    <property type="match status" value="1"/>
</dbReference>
<dbReference type="Gene3D" id="1.10.1740.10">
    <property type="match status" value="1"/>
</dbReference>
<dbReference type="EMBL" id="SJPO01000007">
    <property type="protein sequence ID" value="TWT75688.1"/>
    <property type="molecule type" value="Genomic_DNA"/>
</dbReference>
<keyword evidence="4" id="KW-0804">Transcription</keyword>
<dbReference type="SUPFAM" id="SSF88946">
    <property type="entry name" value="Sigma2 domain of RNA polymerase sigma factors"/>
    <property type="match status" value="1"/>
</dbReference>
<keyword evidence="2" id="KW-0805">Transcription regulation</keyword>
<accession>A0A5C5YLR0</accession>
<evidence type="ECO:0000256" key="1">
    <source>
        <dbReference type="ARBA" id="ARBA00010641"/>
    </source>
</evidence>
<dbReference type="Proteomes" id="UP000318478">
    <property type="component" value="Unassembled WGS sequence"/>
</dbReference>
<dbReference type="InterPro" id="IPR013324">
    <property type="entry name" value="RNA_pol_sigma_r3/r4-like"/>
</dbReference>
<keyword evidence="7" id="KW-1185">Reference proteome</keyword>
<evidence type="ECO:0000313" key="7">
    <source>
        <dbReference type="Proteomes" id="UP000318478"/>
    </source>
</evidence>
<comment type="caution">
    <text evidence="6">The sequence shown here is derived from an EMBL/GenBank/DDBJ whole genome shotgun (WGS) entry which is preliminary data.</text>
</comment>
<name>A0A5C5YLR0_9BACT</name>
<evidence type="ECO:0000256" key="2">
    <source>
        <dbReference type="ARBA" id="ARBA00023015"/>
    </source>
</evidence>